<feature type="domain" description="DUF2914" evidence="2">
    <location>
        <begin position="232"/>
        <end position="292"/>
    </location>
</feature>
<dbReference type="OrthoDB" id="9796654at2"/>
<dbReference type="Pfam" id="PF11141">
    <property type="entry name" value="DUF2914"/>
    <property type="match status" value="1"/>
</dbReference>
<evidence type="ECO:0000256" key="1">
    <source>
        <dbReference type="SAM" id="Phobius"/>
    </source>
</evidence>
<gene>
    <name evidence="3" type="ORF">AOG27_19490</name>
</gene>
<dbReference type="RefSeq" id="WP_054554663.1">
    <property type="nucleotide sequence ID" value="NZ_LJTC01000016.1"/>
</dbReference>
<reference evidence="3 4" key="1">
    <citation type="submission" date="2015-09" db="EMBL/GenBank/DDBJ databases">
        <title>Draft Genome Sequence of Pseudoalteromonas lipolytica UCD-48B.</title>
        <authorList>
            <person name="Krusor M."/>
            <person name="Coil D.A."/>
            <person name="Lang J.M."/>
            <person name="Eisen J.A."/>
            <person name="Alexiev A."/>
        </authorList>
    </citation>
    <scope>NUCLEOTIDE SEQUENCE [LARGE SCALE GENOMIC DNA]</scope>
    <source>
        <strain evidence="3 4">UCD-48B</strain>
    </source>
</reference>
<dbReference type="Proteomes" id="UP000050378">
    <property type="component" value="Unassembled WGS sequence"/>
</dbReference>
<dbReference type="EMBL" id="LJTC01000016">
    <property type="protein sequence ID" value="KPM79707.1"/>
    <property type="molecule type" value="Genomic_DNA"/>
</dbReference>
<dbReference type="STRING" id="570156.AOG27_19490"/>
<keyword evidence="1" id="KW-0472">Membrane</keyword>
<proteinExistence type="predicted"/>
<feature type="transmembrane region" description="Helical" evidence="1">
    <location>
        <begin position="33"/>
        <end position="52"/>
    </location>
</feature>
<keyword evidence="1" id="KW-1133">Transmembrane helix</keyword>
<evidence type="ECO:0000259" key="2">
    <source>
        <dbReference type="Pfam" id="PF11141"/>
    </source>
</evidence>
<dbReference type="InterPro" id="IPR022606">
    <property type="entry name" value="DUF2914"/>
</dbReference>
<organism evidence="3 4">
    <name type="scientific">Pseudoalteromonas lipolytica</name>
    <dbReference type="NCBI Taxonomy" id="570156"/>
    <lineage>
        <taxon>Bacteria</taxon>
        <taxon>Pseudomonadati</taxon>
        <taxon>Pseudomonadota</taxon>
        <taxon>Gammaproteobacteria</taxon>
        <taxon>Alteromonadales</taxon>
        <taxon>Pseudoalteromonadaceae</taxon>
        <taxon>Pseudoalteromonas</taxon>
    </lineage>
</organism>
<dbReference type="PATRIC" id="fig|570156.3.peg.1824"/>
<sequence>MTKKLVITANMNAVESASSAPTAVTYQWHWRRIFMVSSVILVALAILVYSFIGAVNAEQSPQDEPQAEFTNAELQTSLNDAEQEEPKEVVAPSMNEQTPLVDNTATAKAEVVSSNIVEPDVTSVEAEIDSEEVIDEQQPETLAVIPDEEASQTEQQVEIAAAPDAQQQFSRSAHIASVAIGAKIDTDKVSRAVLTTDVVDREPVNVLKNDVKLAQISSSLSFFSELRNMQGQTVRHQWYYQDQQLASIELAVSSPRFRTYSTKNIMPEQLGDWRIEVIDADGNLLAQKEFRILAE</sequence>
<name>A0A0P7E2C1_9GAMM</name>
<evidence type="ECO:0000313" key="4">
    <source>
        <dbReference type="Proteomes" id="UP000050378"/>
    </source>
</evidence>
<protein>
    <recommendedName>
        <fullName evidence="2">DUF2914 domain-containing protein</fullName>
    </recommendedName>
</protein>
<comment type="caution">
    <text evidence="3">The sequence shown here is derived from an EMBL/GenBank/DDBJ whole genome shotgun (WGS) entry which is preliminary data.</text>
</comment>
<keyword evidence="1" id="KW-0812">Transmembrane</keyword>
<evidence type="ECO:0000313" key="3">
    <source>
        <dbReference type="EMBL" id="KPM79707.1"/>
    </source>
</evidence>
<accession>A0A0P7E2C1</accession>
<dbReference type="AlphaFoldDB" id="A0A0P7E2C1"/>